<dbReference type="Gene3D" id="2.60.40.10">
    <property type="entry name" value="Immunoglobulins"/>
    <property type="match status" value="2"/>
</dbReference>
<proteinExistence type="predicted"/>
<reference evidence="1 2" key="1">
    <citation type="journal article" date="2016" name="Nat. Commun.">
        <title>Thousands of microbial genomes shed light on interconnected biogeochemical processes in an aquifer system.</title>
        <authorList>
            <person name="Anantharaman K."/>
            <person name="Brown C.T."/>
            <person name="Hug L.A."/>
            <person name="Sharon I."/>
            <person name="Castelle C.J."/>
            <person name="Probst A.J."/>
            <person name="Thomas B.C."/>
            <person name="Singh A."/>
            <person name="Wilkins M.J."/>
            <person name="Karaoz U."/>
            <person name="Brodie E.L."/>
            <person name="Williams K.H."/>
            <person name="Hubbard S.S."/>
            <person name="Banfield J.F."/>
        </authorList>
    </citation>
    <scope>NUCLEOTIDE SEQUENCE [LARGE SCALE GENOMIC DNA]</scope>
</reference>
<evidence type="ECO:0008006" key="3">
    <source>
        <dbReference type="Google" id="ProtNLM"/>
    </source>
</evidence>
<dbReference type="InterPro" id="IPR013783">
    <property type="entry name" value="Ig-like_fold"/>
</dbReference>
<protein>
    <recommendedName>
        <fullName evidence="3">Next to BRCA1 central domain-containing protein</fullName>
    </recommendedName>
</protein>
<name>A0A1F4NQB9_UNCK3</name>
<accession>A0A1F4NQB9</accession>
<dbReference type="EMBL" id="METD01000001">
    <property type="protein sequence ID" value="OGB73654.1"/>
    <property type="molecule type" value="Genomic_DNA"/>
</dbReference>
<dbReference type="AlphaFoldDB" id="A0A1F4NQB9"/>
<evidence type="ECO:0000313" key="1">
    <source>
        <dbReference type="EMBL" id="OGB73654.1"/>
    </source>
</evidence>
<gene>
    <name evidence="1" type="ORF">A3K51_02320</name>
</gene>
<evidence type="ECO:0000313" key="2">
    <source>
        <dbReference type="Proteomes" id="UP000178085"/>
    </source>
</evidence>
<comment type="caution">
    <text evidence="1">The sequence shown here is derived from an EMBL/GenBank/DDBJ whole genome shotgun (WGS) entry which is preliminary data.</text>
</comment>
<dbReference type="Proteomes" id="UP000178085">
    <property type="component" value="Unassembled WGS sequence"/>
</dbReference>
<organism evidence="1 2">
    <name type="scientific">candidate division Kazan bacterium RIFCSPLOWO2_01_FULL_45_19</name>
    <dbReference type="NCBI Taxonomy" id="1798538"/>
    <lineage>
        <taxon>Bacteria</taxon>
        <taxon>Bacteria division Kazan-3B-28</taxon>
    </lineage>
</organism>
<sequence length="574" mass="62431">MIKQTQKFLIRLLEQELFTVLAILIVGSFGLWTRASDTATVTMNLTVLNPGGTITVLTPNGGENWTVGSSQNITWETTGTVTDVKIELQRSTGGSWETIIASTTNDGSYPWEVTEPTTVQALIKITEVGDNTVTDTSGAVFSIVSSGGGGGAGGGTYIPPAPAIDNITPSIVVNRVPVILDITGINFEIGVYFRLNGTINLQNPVWISPYRAQVTVPTGISVGTWYIWVYNPDGQHTVWGQPIQIVVPQYDAIAQDLPETIRFYLHPSETGQITLKFTNYSNQSWDARLKFGTVEPVDHNSLLYHAPTWSARNRAVNYRVTAVGYGGTVELPLTVQAPLQSGTYTDKFKLVLDGVAWLNMVPITVEVIVSPEIKAPPTTGGEELFYDAKFIAKSPNPRIVTGDEAELWVEFKNTGTIPWQSTGLNPVRLGTTHTRDRVSRFTHSTWIINNNRATSVGNAVVKPGEIGRFEFKIKAPTRTGYYREWFGLVAEFKQWFGASAEARWDISVIRRTANRVVAPSTGGTTTPGVTGLTSAGGSAPVVSVSDTSDLLWQILSGAVGRVMDSIGGLLRSWF</sequence>